<accession>S8BBI1</accession>
<keyword evidence="2" id="KW-1185">Reference proteome</keyword>
<name>S8BBI1_PENO1</name>
<organism evidence="1 2">
    <name type="scientific">Penicillium oxalicum (strain 114-2 / CGMCC 5302)</name>
    <name type="common">Penicillium decumbens</name>
    <dbReference type="NCBI Taxonomy" id="933388"/>
    <lineage>
        <taxon>Eukaryota</taxon>
        <taxon>Fungi</taxon>
        <taxon>Dikarya</taxon>
        <taxon>Ascomycota</taxon>
        <taxon>Pezizomycotina</taxon>
        <taxon>Eurotiomycetes</taxon>
        <taxon>Eurotiomycetidae</taxon>
        <taxon>Eurotiales</taxon>
        <taxon>Aspergillaceae</taxon>
        <taxon>Penicillium</taxon>
    </lineage>
</organism>
<dbReference type="Proteomes" id="UP000019376">
    <property type="component" value="Unassembled WGS sequence"/>
</dbReference>
<sequence>MKGPHRALAVIPLKIREGWRYRGHAEFMDVGSPVAMRNSLSSSSSKSRGIEPTYSVPVPYICTELQGTLQAGAVGTTGGFAATP</sequence>
<dbReference type="AlphaFoldDB" id="S8BBI1"/>
<dbReference type="HOGENOM" id="CLU_2528200_0_0_1"/>
<evidence type="ECO:0000313" key="2">
    <source>
        <dbReference type="Proteomes" id="UP000019376"/>
    </source>
</evidence>
<reference evidence="1 2" key="1">
    <citation type="journal article" date="2013" name="PLoS ONE">
        <title>Genomic and secretomic analyses reveal unique features of the lignocellulolytic enzyme system of Penicillium decumbens.</title>
        <authorList>
            <person name="Liu G."/>
            <person name="Zhang L."/>
            <person name="Wei X."/>
            <person name="Zou G."/>
            <person name="Qin Y."/>
            <person name="Ma L."/>
            <person name="Li J."/>
            <person name="Zheng H."/>
            <person name="Wang S."/>
            <person name="Wang C."/>
            <person name="Xun L."/>
            <person name="Zhao G.-P."/>
            <person name="Zhou Z."/>
            <person name="Qu Y."/>
        </authorList>
    </citation>
    <scope>NUCLEOTIDE SEQUENCE [LARGE SCALE GENOMIC DNA]</scope>
    <source>
        <strain evidence="2">114-2 / CGMCC 5302</strain>
    </source>
</reference>
<evidence type="ECO:0000313" key="1">
    <source>
        <dbReference type="EMBL" id="EPS32237.1"/>
    </source>
</evidence>
<gene>
    <name evidence="1" type="ORF">PDE_07197</name>
</gene>
<dbReference type="EMBL" id="KB644414">
    <property type="protein sequence ID" value="EPS32237.1"/>
    <property type="molecule type" value="Genomic_DNA"/>
</dbReference>
<protein>
    <submittedName>
        <fullName evidence="1">Uncharacterized protein</fullName>
    </submittedName>
</protein>
<proteinExistence type="predicted"/>